<evidence type="ECO:0000256" key="2">
    <source>
        <dbReference type="ARBA" id="ARBA00022801"/>
    </source>
</evidence>
<dbReference type="AlphaFoldDB" id="A0A370I0Z2"/>
<organism evidence="4 5">
    <name type="scientific">Nocardia pseudobrasiliensis</name>
    <dbReference type="NCBI Taxonomy" id="45979"/>
    <lineage>
        <taxon>Bacteria</taxon>
        <taxon>Bacillati</taxon>
        <taxon>Actinomycetota</taxon>
        <taxon>Actinomycetes</taxon>
        <taxon>Mycobacteriales</taxon>
        <taxon>Nocardiaceae</taxon>
        <taxon>Nocardia</taxon>
    </lineage>
</organism>
<dbReference type="GO" id="GO:0016787">
    <property type="term" value="F:hydrolase activity"/>
    <property type="evidence" value="ECO:0007669"/>
    <property type="project" value="UniProtKB-KW"/>
</dbReference>
<dbReference type="InterPro" id="IPR000026">
    <property type="entry name" value="N1-like"/>
</dbReference>
<keyword evidence="1" id="KW-0540">Nuclease</keyword>
<sequence>MRDPKTPKSLLAKPFALVAALGLAALTALTVLLGGTASTSVARAVTATDQVQLRACSVPDNARHTLELIDAGQWPPHDGSGTKGGTTWQNREGRLPRTGPGGNTIHYLEWDVNRKQPGHNRDAERIVTGDDHSAWYTGDHYGSFCRMR</sequence>
<comment type="caution">
    <text evidence="4">The sequence shown here is derived from an EMBL/GenBank/DDBJ whole genome shotgun (WGS) entry which is preliminary data.</text>
</comment>
<reference evidence="4 5" key="1">
    <citation type="submission" date="2018-07" db="EMBL/GenBank/DDBJ databases">
        <title>Genomic Encyclopedia of Type Strains, Phase IV (KMG-IV): sequencing the most valuable type-strain genomes for metagenomic binning, comparative biology and taxonomic classification.</title>
        <authorList>
            <person name="Goeker M."/>
        </authorList>
    </citation>
    <scope>NUCLEOTIDE SEQUENCE [LARGE SCALE GENOMIC DNA]</scope>
    <source>
        <strain evidence="4 5">DSM 44290</strain>
    </source>
</reference>
<evidence type="ECO:0000313" key="5">
    <source>
        <dbReference type="Proteomes" id="UP000254869"/>
    </source>
</evidence>
<protein>
    <submittedName>
        <fullName evidence="4">Guanyl-specific ribonuclease Sa</fullName>
    </submittedName>
</protein>
<dbReference type="SUPFAM" id="SSF53933">
    <property type="entry name" value="Microbial ribonucleases"/>
    <property type="match status" value="1"/>
</dbReference>
<dbReference type="RefSeq" id="WP_067997379.1">
    <property type="nucleotide sequence ID" value="NZ_QQBC01000008.1"/>
</dbReference>
<keyword evidence="5" id="KW-1185">Reference proteome</keyword>
<dbReference type="STRING" id="1210086.GCA_001613105_02812"/>
<evidence type="ECO:0000256" key="3">
    <source>
        <dbReference type="SAM" id="MobiDB-lite"/>
    </source>
</evidence>
<evidence type="ECO:0000256" key="1">
    <source>
        <dbReference type="ARBA" id="ARBA00022722"/>
    </source>
</evidence>
<dbReference type="Proteomes" id="UP000254869">
    <property type="component" value="Unassembled WGS sequence"/>
</dbReference>
<accession>A0A370I0Z2</accession>
<dbReference type="GO" id="GO:0004521">
    <property type="term" value="F:RNA endonuclease activity"/>
    <property type="evidence" value="ECO:0007669"/>
    <property type="project" value="InterPro"/>
</dbReference>
<proteinExistence type="predicted"/>
<dbReference type="GO" id="GO:0003723">
    <property type="term" value="F:RNA binding"/>
    <property type="evidence" value="ECO:0007669"/>
    <property type="project" value="InterPro"/>
</dbReference>
<dbReference type="InterPro" id="IPR016191">
    <property type="entry name" value="Ribonuclease/ribotoxin"/>
</dbReference>
<dbReference type="Pfam" id="PF00545">
    <property type="entry name" value="Ribonuclease"/>
    <property type="match status" value="1"/>
</dbReference>
<keyword evidence="2" id="KW-0378">Hydrolase</keyword>
<feature type="region of interest" description="Disordered" evidence="3">
    <location>
        <begin position="72"/>
        <end position="102"/>
    </location>
</feature>
<evidence type="ECO:0000313" key="4">
    <source>
        <dbReference type="EMBL" id="RDI64407.1"/>
    </source>
</evidence>
<gene>
    <name evidence="4" type="ORF">DFR76_108240</name>
</gene>
<name>A0A370I0Z2_9NOCA</name>
<dbReference type="EMBL" id="QQBC01000008">
    <property type="protein sequence ID" value="RDI64407.1"/>
    <property type="molecule type" value="Genomic_DNA"/>
</dbReference>
<dbReference type="Gene3D" id="3.10.450.30">
    <property type="entry name" value="Microbial ribonucleases"/>
    <property type="match status" value="1"/>
</dbReference>